<dbReference type="CDD" id="cd00063">
    <property type="entry name" value="FN3"/>
    <property type="match status" value="1"/>
</dbReference>
<dbReference type="InterPro" id="IPR036116">
    <property type="entry name" value="FN3_sf"/>
</dbReference>
<evidence type="ECO:0000259" key="7">
    <source>
        <dbReference type="PROSITE" id="PS50206"/>
    </source>
</evidence>
<dbReference type="InterPro" id="IPR017853">
    <property type="entry name" value="GH"/>
</dbReference>
<dbReference type="PROSITE" id="PS50206">
    <property type="entry name" value="RHODANESE_3"/>
    <property type="match status" value="1"/>
</dbReference>
<comment type="similarity">
    <text evidence="1 6">Belongs to the glycosyl hydrolase 27 family.</text>
</comment>
<dbReference type="GO" id="GO:0005975">
    <property type="term" value="P:carbohydrate metabolic process"/>
    <property type="evidence" value="ECO:0007669"/>
    <property type="project" value="InterPro"/>
</dbReference>
<proteinExistence type="inferred from homology"/>
<keyword evidence="4 6" id="KW-1015">Disulfide bond</keyword>
<dbReference type="PANTHER" id="PTHR11452">
    <property type="entry name" value="ALPHA-GALACTOSIDASE/ALPHA-N-ACETYLGALACTOSAMINIDASE"/>
    <property type="match status" value="1"/>
</dbReference>
<evidence type="ECO:0000256" key="3">
    <source>
        <dbReference type="ARBA" id="ARBA00022801"/>
    </source>
</evidence>
<dbReference type="InterPro" id="IPR001763">
    <property type="entry name" value="Rhodanese-like_dom"/>
</dbReference>
<dbReference type="Pfam" id="PF17801">
    <property type="entry name" value="Melibiase_C"/>
    <property type="match status" value="1"/>
</dbReference>
<dbReference type="SUPFAM" id="SSF49785">
    <property type="entry name" value="Galactose-binding domain-like"/>
    <property type="match status" value="1"/>
</dbReference>
<dbReference type="Pfam" id="PF08305">
    <property type="entry name" value="NPCBM"/>
    <property type="match status" value="1"/>
</dbReference>
<dbReference type="InterPro" id="IPR000111">
    <property type="entry name" value="Glyco_hydro_27/36_CS"/>
</dbReference>
<dbReference type="InterPro" id="IPR013785">
    <property type="entry name" value="Aldolase_TIM"/>
</dbReference>
<dbReference type="CDD" id="cd14792">
    <property type="entry name" value="GH27"/>
    <property type="match status" value="1"/>
</dbReference>
<dbReference type="InterPro" id="IPR038637">
    <property type="entry name" value="NPCBM_sf"/>
</dbReference>
<dbReference type="InterPro" id="IPR008979">
    <property type="entry name" value="Galactose-bd-like_sf"/>
</dbReference>
<dbReference type="Proteomes" id="UP000003688">
    <property type="component" value="Unassembled WGS sequence"/>
</dbReference>
<dbReference type="InterPro" id="IPR002241">
    <property type="entry name" value="Glyco_hydro_27"/>
</dbReference>
<keyword evidence="3 6" id="KW-0378">Hydrolase</keyword>
<dbReference type="SMART" id="SM00776">
    <property type="entry name" value="NPCBM"/>
    <property type="match status" value="1"/>
</dbReference>
<dbReference type="InterPro" id="IPR011050">
    <property type="entry name" value="Pectin_lyase_fold/virulence"/>
</dbReference>
<dbReference type="Gene3D" id="2.60.40.1180">
    <property type="entry name" value="Golgi alpha-mannosidase II"/>
    <property type="match status" value="1"/>
</dbReference>
<dbReference type="SUPFAM" id="SSF51445">
    <property type="entry name" value="(Trans)glycosidases"/>
    <property type="match status" value="1"/>
</dbReference>
<dbReference type="InterPro" id="IPR013222">
    <property type="entry name" value="Glyco_hyd_98_carb-bd"/>
</dbReference>
<dbReference type="NCBIfam" id="TIGR02601">
    <property type="entry name" value="autotrns_rpt"/>
    <property type="match status" value="2"/>
</dbReference>
<keyword evidence="9" id="KW-1185">Reference proteome</keyword>
<dbReference type="Pfam" id="PF16499">
    <property type="entry name" value="Melibiase_2"/>
    <property type="match status" value="1"/>
</dbReference>
<dbReference type="Gene3D" id="2.60.40.10">
    <property type="entry name" value="Immunoglobulins"/>
    <property type="match status" value="1"/>
</dbReference>
<reference evidence="8 9" key="1">
    <citation type="journal article" date="2011" name="J. Bacteriol.">
        <title>Genome sequence of 'Pedosphaera parvula' Ellin514, an aerobic Verrucomicrobial isolate from pasture soil.</title>
        <authorList>
            <person name="Kant R."/>
            <person name="van Passel M.W."/>
            <person name="Sangwan P."/>
            <person name="Palva A."/>
            <person name="Lucas S."/>
            <person name="Copeland A."/>
            <person name="Lapidus A."/>
            <person name="Glavina Del Rio T."/>
            <person name="Dalin E."/>
            <person name="Tice H."/>
            <person name="Bruce D."/>
            <person name="Goodwin L."/>
            <person name="Pitluck S."/>
            <person name="Chertkov O."/>
            <person name="Larimer F.W."/>
            <person name="Land M.L."/>
            <person name="Hauser L."/>
            <person name="Brettin T.S."/>
            <person name="Detter J.C."/>
            <person name="Han S."/>
            <person name="de Vos W.M."/>
            <person name="Janssen P.H."/>
            <person name="Smidt H."/>
        </authorList>
    </citation>
    <scope>NUCLEOTIDE SEQUENCE [LARGE SCALE GENOMIC DNA]</scope>
    <source>
        <strain evidence="8 9">Ellin514</strain>
    </source>
</reference>
<dbReference type="PROSITE" id="PS00512">
    <property type="entry name" value="ALPHA_GALACTOSIDASE"/>
    <property type="match status" value="1"/>
</dbReference>
<dbReference type="FunFam" id="2.60.40.1180:FF:000008">
    <property type="entry name" value="Alpha-galactosidase"/>
    <property type="match status" value="1"/>
</dbReference>
<name>B9XKS0_PEDPL</name>
<sequence precursor="true">MESRLSIFMSYWNVKLRVLLGICAGLLGVQSAQALTNGLALTPPMGYNTWYARGSSINEDYIKSIADTMATNGMKAAGYEYVNMDDGWAGYRDTNGVMIANTNKFPSGIKALADYVHGKGLKLGLYTVFGPTTCAHLPGSYGHEVQDAQTYAQWGIDYLKYEGCSFPDPLAHETEKAVQMRDALAATGRPIVFTMSTGPAESWMPDVLNMWRGAGDNVPHGWNTFLRHMDFVAQTPELAGPGHWNDPDVMDLGFGGTEQDKAILTMYCIVAAPLLSPTVSSGYLNILTNAEALQVNQDPAGIQGACVATNGDLQVWSKPLSEGVNVRAVALLNRGTNTADITANWGDLGFPAGVAKVRDLWARAYEGNFTNSFTATVPGQSVKFLKIAWGSTLNPPVAGTNYLSDLNWLAGTTWTVFPPGIQMDKSGATQPMSMHGIHYSKGLGTIAYTRAEYFLGGVATRFQATVGVDDVAGGVLGSVVFRVYADGIKIYDSGLMRNSSALQLIDVDITGRQRLVLEVNDGGDGNVNDYGDWANALITALPQPPAAPVGLATISTGNQVSLTWYAIPGATSYTVKRSSTSGGPYQVVGTSTNSSFADINSSGSTYYYVVSAANLYGQSTNSLEAAAVPPSYWANTITAAPQNWEATPNWTNTISFPNNLYVEAVINANIVSNQTINVNQPISIGSLTLGGTDASASYTIAGNGGTLTFNNGSGVSVLTQLAGSKGDTLAVPITLNNQTTVRTLSSYPLNISAALSGGGALVKNGSGTLSLGGSNSFTGGLKIAQGTLLPGNAFALGSTAGGTIVDNFATLDLNGVDVGGEQVTVSGTGSGFAGAIVDNNTNGSPGRLQAVTLGANATFGGQNNWSIRGTNGSAPSGSLSTGGMAYNLTKMGTNLVWLSSIDVDSSLGDIDIEQGFLGFEGATTSMGNPARTLTVKPGASLVFNQTTTPWNKVIVLNGDGLNQTLGGNGGSNTIAGPITLNGSCRIDVSAGSLTFAGLLGGNGTLRKNLTGTLYLSATNNFTGDTLVNAGVLAVKDGGSIASKNIVINSGATLDGTSANQGEITLGDGQTLGGQGTIKGNLTLAAGATLLSSIGNGTPVFNNSLILGAGSKCAFEWSKPPITNSLVQAASLTYGGQLALTSLTSNSPVIGDVFKLFNASSYAGAFQTISPQIPGPGMLWDTTGLTTDGTIRIIAGTLPHIDSFSMTGNSLRISGLDGKPNAPYHVLASTNSALPLYQWIRISTNTFDAAGHFSFTNLIDHAVPGMFFSLDLSLAESLPQLRLVSLPGNNLVLTAGGGPANASCTILASTNIALPLAQWTHIATNQLDAYGNFSLTNTISPGVTKRFYFLQIAR</sequence>
<comment type="caution">
    <text evidence="8">The sequence shown here is derived from an EMBL/GenBank/DDBJ whole genome shotgun (WGS) entry which is preliminary data.</text>
</comment>
<dbReference type="InterPro" id="IPR041233">
    <property type="entry name" value="Melibiase_C"/>
</dbReference>
<dbReference type="Gene3D" id="2.60.120.1060">
    <property type="entry name" value="NPCBM/NEW2 domain"/>
    <property type="match status" value="1"/>
</dbReference>
<dbReference type="InterPro" id="IPR013425">
    <property type="entry name" value="Autotrns_rpt"/>
</dbReference>
<dbReference type="Gene3D" id="3.20.20.70">
    <property type="entry name" value="Aldolase class I"/>
    <property type="match status" value="1"/>
</dbReference>
<evidence type="ECO:0000313" key="8">
    <source>
        <dbReference type="EMBL" id="EEF59563.1"/>
    </source>
</evidence>
<accession>B9XKS0</accession>
<dbReference type="InterPro" id="IPR003961">
    <property type="entry name" value="FN3_dom"/>
</dbReference>
<organism evidence="8 9">
    <name type="scientific">Pedosphaera parvula (strain Ellin514)</name>
    <dbReference type="NCBI Taxonomy" id="320771"/>
    <lineage>
        <taxon>Bacteria</taxon>
        <taxon>Pseudomonadati</taxon>
        <taxon>Verrucomicrobiota</taxon>
        <taxon>Pedosphaerae</taxon>
        <taxon>Pedosphaerales</taxon>
        <taxon>Pedosphaeraceae</taxon>
        <taxon>Pedosphaera</taxon>
    </lineage>
</organism>
<dbReference type="EMBL" id="ABOX02000026">
    <property type="protein sequence ID" value="EEF59563.1"/>
    <property type="molecule type" value="Genomic_DNA"/>
</dbReference>
<dbReference type="Pfam" id="PF12951">
    <property type="entry name" value="PATR"/>
    <property type="match status" value="2"/>
</dbReference>
<evidence type="ECO:0000256" key="4">
    <source>
        <dbReference type="ARBA" id="ARBA00023157"/>
    </source>
</evidence>
<gene>
    <name evidence="8" type="ORF">Cflav_PD2470</name>
</gene>
<dbReference type="PRINTS" id="PR00740">
    <property type="entry name" value="GLHYDRLASE27"/>
</dbReference>
<evidence type="ECO:0000256" key="6">
    <source>
        <dbReference type="RuleBase" id="RU361168"/>
    </source>
</evidence>
<dbReference type="EC" id="3.2.1.22" evidence="6"/>
<dbReference type="InterPro" id="IPR013780">
    <property type="entry name" value="Glyco_hydro_b"/>
</dbReference>
<dbReference type="GO" id="GO:0004557">
    <property type="term" value="F:alpha-galactosidase activity"/>
    <property type="evidence" value="ECO:0007669"/>
    <property type="project" value="UniProtKB-EC"/>
</dbReference>
<evidence type="ECO:0000313" key="9">
    <source>
        <dbReference type="Proteomes" id="UP000003688"/>
    </source>
</evidence>
<protein>
    <recommendedName>
        <fullName evidence="6">Alpha-galactosidase</fullName>
        <ecNumber evidence="6">3.2.1.22</ecNumber>
    </recommendedName>
    <alternativeName>
        <fullName evidence="6">Melibiase</fullName>
    </alternativeName>
</protein>
<dbReference type="InterPro" id="IPR013783">
    <property type="entry name" value="Ig-like_fold"/>
</dbReference>
<keyword evidence="2" id="KW-0732">Signal</keyword>
<evidence type="ECO:0000256" key="5">
    <source>
        <dbReference type="ARBA" id="ARBA00023295"/>
    </source>
</evidence>
<dbReference type="PANTHER" id="PTHR11452:SF75">
    <property type="entry name" value="ALPHA-GALACTOSIDASE MEL1"/>
    <property type="match status" value="1"/>
</dbReference>
<dbReference type="SUPFAM" id="SSF51126">
    <property type="entry name" value="Pectin lyase-like"/>
    <property type="match status" value="1"/>
</dbReference>
<evidence type="ECO:0000256" key="1">
    <source>
        <dbReference type="ARBA" id="ARBA00009743"/>
    </source>
</evidence>
<keyword evidence="5 6" id="KW-0326">Glycosidase</keyword>
<comment type="catalytic activity">
    <reaction evidence="6">
        <text>Hydrolysis of terminal, non-reducing alpha-D-galactose residues in alpha-D-galactosides, including galactose oligosaccharides, galactomannans and galactolipids.</text>
        <dbReference type="EC" id="3.2.1.22"/>
    </reaction>
</comment>
<dbReference type="SUPFAM" id="SSF49265">
    <property type="entry name" value="Fibronectin type III"/>
    <property type="match status" value="1"/>
</dbReference>
<dbReference type="STRING" id="320771.Cflav_PD2470"/>
<dbReference type="SUPFAM" id="SSF51011">
    <property type="entry name" value="Glycosyl hydrolase domain"/>
    <property type="match status" value="1"/>
</dbReference>
<evidence type="ECO:0000256" key="2">
    <source>
        <dbReference type="ARBA" id="ARBA00022729"/>
    </source>
</evidence>
<feature type="domain" description="Rhodanese" evidence="7">
    <location>
        <begin position="69"/>
        <end position="100"/>
    </location>
</feature>